<sequence>MASSSSAAAPPERSIFGWDPRDETASIVGDWIWRYGRGVADLEIEAKIGRIIDSHTGERLALPVASETILNMQEGWRFESSMSQPQHQQLNNLLNSLVTPSRRVSYRRVREIDYAYRNRVRVTRDSDTLAIRQPHGIIRKNRLADMNIYCPNQGFDFRISINTETDVDEEPTEESTSHREKNRLCYTHQGFEVDLTQVTRPEKPQEPLHELEVEICDTAALLRLASAAKSAPAANPQEWSDYDDFILVFLNNVRMLIRQVTP</sequence>
<evidence type="ECO:0000256" key="4">
    <source>
        <dbReference type="ARBA" id="ARBA00022664"/>
    </source>
</evidence>
<dbReference type="Gene3D" id="3.20.100.10">
    <property type="entry name" value="mRNA triphosphatase Cet1-like"/>
    <property type="match status" value="1"/>
</dbReference>
<keyword evidence="11" id="KW-1185">Reference proteome</keyword>
<evidence type="ECO:0000256" key="7">
    <source>
        <dbReference type="ARBA" id="ARBA00047740"/>
    </source>
</evidence>
<protein>
    <recommendedName>
        <fullName evidence="8">mRNA-capping enzyme subunit beta</fullName>
        <ecNumber evidence="8">3.6.1.74</ecNumber>
    </recommendedName>
    <alternativeName>
        <fullName evidence="8">mRNA 5'-phosphatase</fullName>
    </alternativeName>
    <alternativeName>
        <fullName evidence="8">mRNA 5'-triphosphate monophosphatase</fullName>
    </alternativeName>
</protein>
<comment type="cofactor">
    <cofactor evidence="1 8">
        <name>Mg(2+)</name>
        <dbReference type="ChEBI" id="CHEBI:18420"/>
    </cofactor>
</comment>
<evidence type="ECO:0000313" key="10">
    <source>
        <dbReference type="EMBL" id="PWN97909.1"/>
    </source>
</evidence>
<evidence type="ECO:0000256" key="3">
    <source>
        <dbReference type="ARBA" id="ARBA00006345"/>
    </source>
</evidence>
<keyword evidence="6 8" id="KW-0539">Nucleus</keyword>
<dbReference type="EMBL" id="KZ819293">
    <property type="protein sequence ID" value="PWN97909.1"/>
    <property type="molecule type" value="Genomic_DNA"/>
</dbReference>
<dbReference type="SUPFAM" id="SSF55154">
    <property type="entry name" value="CYTH-like phosphatases"/>
    <property type="match status" value="1"/>
</dbReference>
<dbReference type="InterPro" id="IPR040343">
    <property type="entry name" value="Cet1/Ctl1"/>
</dbReference>
<dbReference type="PANTHER" id="PTHR28118">
    <property type="entry name" value="POLYNUCLEOTIDE 5'-TRIPHOSPHATASE-RELATED"/>
    <property type="match status" value="1"/>
</dbReference>
<keyword evidence="5 8" id="KW-0378">Hydrolase</keyword>
<dbReference type="STRING" id="58919.A0A316Z8I1"/>
<dbReference type="EC" id="3.6.1.74" evidence="8"/>
<comment type="function">
    <text evidence="8">First step of mRNA capping. Converts the 5'-triphosphate end of a nascent mRNA chain into a diphosphate end.</text>
</comment>
<dbReference type="GO" id="GO:0004651">
    <property type="term" value="F:polynucleotide 5'-phosphatase activity"/>
    <property type="evidence" value="ECO:0007669"/>
    <property type="project" value="UniProtKB-UniRule"/>
</dbReference>
<dbReference type="PANTHER" id="PTHR28118:SF1">
    <property type="entry name" value="POLYNUCLEOTIDE 5'-TRIPHOSPHATASE CTL1-RELATED"/>
    <property type="match status" value="1"/>
</dbReference>
<evidence type="ECO:0000256" key="5">
    <source>
        <dbReference type="ARBA" id="ARBA00022801"/>
    </source>
</evidence>
<dbReference type="AlphaFoldDB" id="A0A316Z8I1"/>
<evidence type="ECO:0000256" key="8">
    <source>
        <dbReference type="RuleBase" id="RU367053"/>
    </source>
</evidence>
<comment type="similarity">
    <text evidence="3 8">Belongs to the fungal TPase family.</text>
</comment>
<evidence type="ECO:0000256" key="6">
    <source>
        <dbReference type="ARBA" id="ARBA00023242"/>
    </source>
</evidence>
<reference evidence="10 11" key="1">
    <citation type="journal article" date="2018" name="Mol. Biol. Evol.">
        <title>Broad Genomic Sampling Reveals a Smut Pathogenic Ancestry of the Fungal Clade Ustilaginomycotina.</title>
        <authorList>
            <person name="Kijpornyongpan T."/>
            <person name="Mondo S.J."/>
            <person name="Barry K."/>
            <person name="Sandor L."/>
            <person name="Lee J."/>
            <person name="Lipzen A."/>
            <person name="Pangilinan J."/>
            <person name="LaButti K."/>
            <person name="Hainaut M."/>
            <person name="Henrissat B."/>
            <person name="Grigoriev I.V."/>
            <person name="Spatafora J.W."/>
            <person name="Aime M.C."/>
        </authorList>
    </citation>
    <scope>NUCLEOTIDE SEQUENCE [LARGE SCALE GENOMIC DNA]</scope>
    <source>
        <strain evidence="10 11">MCA 4186</strain>
    </source>
</reference>
<dbReference type="OrthoDB" id="272147at2759"/>
<dbReference type="Proteomes" id="UP000245946">
    <property type="component" value="Unassembled WGS sequence"/>
</dbReference>
<evidence type="ECO:0000259" key="9">
    <source>
        <dbReference type="Pfam" id="PF02940"/>
    </source>
</evidence>
<keyword evidence="4 8" id="KW-0507">mRNA processing</keyword>
<comment type="subunit">
    <text evidence="8">Heterodimer. The mRNA-capping enzyme is composed of two separate chains alpha and beta, respectively a mRNA guanylyltransferase and an mRNA 5'-triphosphate monophosphatase.</text>
</comment>
<evidence type="ECO:0000256" key="1">
    <source>
        <dbReference type="ARBA" id="ARBA00001946"/>
    </source>
</evidence>
<evidence type="ECO:0000313" key="11">
    <source>
        <dbReference type="Proteomes" id="UP000245946"/>
    </source>
</evidence>
<proteinExistence type="inferred from homology"/>
<evidence type="ECO:0000256" key="2">
    <source>
        <dbReference type="ARBA" id="ARBA00004123"/>
    </source>
</evidence>
<accession>A0A316Z8I1</accession>
<dbReference type="RefSeq" id="XP_025598188.1">
    <property type="nucleotide sequence ID" value="XM_025740917.1"/>
</dbReference>
<name>A0A316Z8I1_9BASI</name>
<keyword evidence="8" id="KW-0506">mRNA capping</keyword>
<dbReference type="CDD" id="cd07470">
    <property type="entry name" value="CYTH-like_mRNA_RTPase"/>
    <property type="match status" value="1"/>
</dbReference>
<dbReference type="InterPro" id="IPR037009">
    <property type="entry name" value="mRNA_triPase_Cet1_sf"/>
</dbReference>
<comment type="catalytic activity">
    <reaction evidence="7">
        <text>a 5'-end triphospho-ribonucleoside in mRNA + H2O = a 5'-end diphospho-ribonucleoside in mRNA + phosphate + H(+)</text>
        <dbReference type="Rhea" id="RHEA:67004"/>
        <dbReference type="Rhea" id="RHEA-COMP:17164"/>
        <dbReference type="Rhea" id="RHEA-COMP:17165"/>
        <dbReference type="ChEBI" id="CHEBI:15377"/>
        <dbReference type="ChEBI" id="CHEBI:15378"/>
        <dbReference type="ChEBI" id="CHEBI:43474"/>
        <dbReference type="ChEBI" id="CHEBI:167616"/>
        <dbReference type="ChEBI" id="CHEBI:167618"/>
        <dbReference type="EC" id="3.6.1.74"/>
    </reaction>
    <physiologicalReaction direction="left-to-right" evidence="7">
        <dbReference type="Rhea" id="RHEA:67005"/>
    </physiologicalReaction>
</comment>
<dbReference type="GeneID" id="37268461"/>
<dbReference type="GO" id="GO:0140818">
    <property type="term" value="F:mRNA 5'-triphosphate monophosphatase activity"/>
    <property type="evidence" value="ECO:0007669"/>
    <property type="project" value="UniProtKB-EC"/>
</dbReference>
<dbReference type="InterPro" id="IPR033469">
    <property type="entry name" value="CYTH-like_dom_sf"/>
</dbReference>
<dbReference type="InterPro" id="IPR004206">
    <property type="entry name" value="mRNA_triPase_Cet1"/>
</dbReference>
<feature type="domain" description="mRNA triphosphatase Cet1-like" evidence="9">
    <location>
        <begin position="22"/>
        <end position="215"/>
    </location>
</feature>
<dbReference type="GO" id="GO:0031533">
    <property type="term" value="C:mRNA capping enzyme complex"/>
    <property type="evidence" value="ECO:0007669"/>
    <property type="project" value="UniProtKB-UniRule"/>
</dbReference>
<organism evidence="10 11">
    <name type="scientific">Tilletiopsis washingtonensis</name>
    <dbReference type="NCBI Taxonomy" id="58919"/>
    <lineage>
        <taxon>Eukaryota</taxon>
        <taxon>Fungi</taxon>
        <taxon>Dikarya</taxon>
        <taxon>Basidiomycota</taxon>
        <taxon>Ustilaginomycotina</taxon>
        <taxon>Exobasidiomycetes</taxon>
        <taxon>Entylomatales</taxon>
        <taxon>Entylomatales incertae sedis</taxon>
        <taxon>Tilletiopsis</taxon>
    </lineage>
</organism>
<comment type="subcellular location">
    <subcellularLocation>
        <location evidence="2 8">Nucleus</location>
    </subcellularLocation>
</comment>
<dbReference type="GO" id="GO:0006370">
    <property type="term" value="P:7-methylguanosine mRNA capping"/>
    <property type="evidence" value="ECO:0007669"/>
    <property type="project" value="UniProtKB-UniRule"/>
</dbReference>
<gene>
    <name evidence="10" type="ORF">FA09DRAFT_318882</name>
</gene>
<dbReference type="Pfam" id="PF02940">
    <property type="entry name" value="mRNA_triPase"/>
    <property type="match status" value="1"/>
</dbReference>